<dbReference type="GO" id="GO:0004252">
    <property type="term" value="F:serine-type endopeptidase activity"/>
    <property type="evidence" value="ECO:0007669"/>
    <property type="project" value="InterPro"/>
</dbReference>
<dbReference type="InterPro" id="IPR001478">
    <property type="entry name" value="PDZ"/>
</dbReference>
<evidence type="ECO:0000259" key="3">
    <source>
        <dbReference type="Pfam" id="PF13180"/>
    </source>
</evidence>
<keyword evidence="1" id="KW-0812">Transmembrane</keyword>
<dbReference type="PANTHER" id="PTHR10046">
    <property type="entry name" value="ATP DEPENDENT LON PROTEASE FAMILY MEMBER"/>
    <property type="match status" value="1"/>
</dbReference>
<dbReference type="GO" id="GO:0006508">
    <property type="term" value="P:proteolysis"/>
    <property type="evidence" value="ECO:0007669"/>
    <property type="project" value="InterPro"/>
</dbReference>
<keyword evidence="1" id="KW-0472">Membrane</keyword>
<sequence>MRRLRQLSRRQWRQIIWTTVAVLAILAFFLLPLPRYIEGPGEADDLKTFVKMPGHPDKRAGKFMITSVALAQARPVSYLYAKLNPYYTIEKIDDVTGGESNATYDKVQEFYMQSAINESIYTAYKTAKQPVTRQYLGIYVLSVAKNSPFRHKLQVGDTVTKVNGHHFNSMVGYQRYIQKQTVGAKATITYQHNGKSKTATAKLMALPTKKAGIGITLTDNVKVKPKTKVSIDAGNIGGPSGGLMFSLQVYTQLTGQNLRHGRKIAGTGTVDGNGDVGEIGGIDKKIIAAKRAGATIFFAPYVKPTKLLLKYEEQHQTNYQLAKATAKRYAPNMKVVPVTSFKDAVHYLETHH</sequence>
<dbReference type="InterPro" id="IPR020568">
    <property type="entry name" value="Ribosomal_Su5_D2-typ_SF"/>
</dbReference>
<dbReference type="GO" id="GO:0005524">
    <property type="term" value="F:ATP binding"/>
    <property type="evidence" value="ECO:0007669"/>
    <property type="project" value="InterPro"/>
</dbReference>
<evidence type="ECO:0000259" key="2">
    <source>
        <dbReference type="Pfam" id="PF05362"/>
    </source>
</evidence>
<comment type="caution">
    <text evidence="4">The sequence shown here is derived from an EMBL/GenBank/DDBJ whole genome shotgun (WGS) entry which is preliminary data.</text>
</comment>
<gene>
    <name evidence="4" type="ORF">H9875_07155</name>
</gene>
<accession>A0A9D1U5F4</accession>
<dbReference type="AlphaFoldDB" id="A0A9D1U5F4"/>
<organism evidence="4 5">
    <name type="scientific">Candidatus Levilactobacillus faecigallinarum</name>
    <dbReference type="NCBI Taxonomy" id="2838638"/>
    <lineage>
        <taxon>Bacteria</taxon>
        <taxon>Bacillati</taxon>
        <taxon>Bacillota</taxon>
        <taxon>Bacilli</taxon>
        <taxon>Lactobacillales</taxon>
        <taxon>Lactobacillaceae</taxon>
        <taxon>Levilactobacillus</taxon>
    </lineage>
</organism>
<dbReference type="Gene3D" id="3.30.230.10">
    <property type="match status" value="1"/>
</dbReference>
<reference evidence="4" key="1">
    <citation type="journal article" date="2021" name="PeerJ">
        <title>Extensive microbial diversity within the chicken gut microbiome revealed by metagenomics and culture.</title>
        <authorList>
            <person name="Gilroy R."/>
            <person name="Ravi A."/>
            <person name="Getino M."/>
            <person name="Pursley I."/>
            <person name="Horton D.L."/>
            <person name="Alikhan N.F."/>
            <person name="Baker D."/>
            <person name="Gharbi K."/>
            <person name="Hall N."/>
            <person name="Watson M."/>
            <person name="Adriaenssens E.M."/>
            <person name="Foster-Nyarko E."/>
            <person name="Jarju S."/>
            <person name="Secka A."/>
            <person name="Antonio M."/>
            <person name="Oren A."/>
            <person name="Chaudhuri R.R."/>
            <person name="La Ragione R."/>
            <person name="Hildebrand F."/>
            <person name="Pallen M.J."/>
        </authorList>
    </citation>
    <scope>NUCLEOTIDE SEQUENCE</scope>
    <source>
        <strain evidence="4">CHK173-259</strain>
    </source>
</reference>
<evidence type="ECO:0000256" key="1">
    <source>
        <dbReference type="SAM" id="Phobius"/>
    </source>
</evidence>
<dbReference type="GO" id="GO:0004176">
    <property type="term" value="F:ATP-dependent peptidase activity"/>
    <property type="evidence" value="ECO:0007669"/>
    <property type="project" value="InterPro"/>
</dbReference>
<dbReference type="Proteomes" id="UP000886822">
    <property type="component" value="Unassembled WGS sequence"/>
</dbReference>
<protein>
    <submittedName>
        <fullName evidence="4">PDZ domain-containing protein</fullName>
    </submittedName>
</protein>
<dbReference type="NCBIfam" id="NF041438">
    <property type="entry name" value="SepM_fam_S16"/>
    <property type="match status" value="1"/>
</dbReference>
<proteinExistence type="predicted"/>
<feature type="domain" description="Lon proteolytic" evidence="2">
    <location>
        <begin position="231"/>
        <end position="300"/>
    </location>
</feature>
<feature type="domain" description="PDZ" evidence="3">
    <location>
        <begin position="132"/>
        <end position="203"/>
    </location>
</feature>
<dbReference type="InterPro" id="IPR008269">
    <property type="entry name" value="Lon_proteolytic"/>
</dbReference>
<evidence type="ECO:0000313" key="5">
    <source>
        <dbReference type="Proteomes" id="UP000886822"/>
    </source>
</evidence>
<dbReference type="InterPro" id="IPR027065">
    <property type="entry name" value="Lon_Prtase"/>
</dbReference>
<dbReference type="SUPFAM" id="SSF54211">
    <property type="entry name" value="Ribosomal protein S5 domain 2-like"/>
    <property type="match status" value="1"/>
</dbReference>
<name>A0A9D1U5F4_9LACO</name>
<dbReference type="EMBL" id="DXGJ01000055">
    <property type="protein sequence ID" value="HIW72387.1"/>
    <property type="molecule type" value="Genomic_DNA"/>
</dbReference>
<keyword evidence="1" id="KW-1133">Transmembrane helix</keyword>
<dbReference type="Pfam" id="PF13180">
    <property type="entry name" value="PDZ_2"/>
    <property type="match status" value="1"/>
</dbReference>
<feature type="transmembrane region" description="Helical" evidence="1">
    <location>
        <begin position="12"/>
        <end position="31"/>
    </location>
</feature>
<evidence type="ECO:0000313" key="4">
    <source>
        <dbReference type="EMBL" id="HIW72387.1"/>
    </source>
</evidence>
<reference evidence="4" key="2">
    <citation type="submission" date="2021-04" db="EMBL/GenBank/DDBJ databases">
        <authorList>
            <person name="Gilroy R."/>
        </authorList>
    </citation>
    <scope>NUCLEOTIDE SEQUENCE</scope>
    <source>
        <strain evidence="4">CHK173-259</strain>
    </source>
</reference>
<dbReference type="InterPro" id="IPR014721">
    <property type="entry name" value="Ribsml_uS5_D2-typ_fold_subgr"/>
</dbReference>
<dbReference type="Pfam" id="PF05362">
    <property type="entry name" value="Lon_C"/>
    <property type="match status" value="1"/>
</dbReference>
<dbReference type="GO" id="GO:0030163">
    <property type="term" value="P:protein catabolic process"/>
    <property type="evidence" value="ECO:0007669"/>
    <property type="project" value="InterPro"/>
</dbReference>